<dbReference type="GO" id="GO:0000329">
    <property type="term" value="C:fungal-type vacuole membrane"/>
    <property type="evidence" value="ECO:0007669"/>
    <property type="project" value="TreeGrafter"/>
</dbReference>
<dbReference type="Pfam" id="PF07690">
    <property type="entry name" value="MFS_1"/>
    <property type="match status" value="1"/>
</dbReference>
<name>A0A8H3WXS9_GIGMA</name>
<protein>
    <submittedName>
        <fullName evidence="7">MFS general substrate transporter</fullName>
    </submittedName>
</protein>
<evidence type="ECO:0000256" key="4">
    <source>
        <dbReference type="ARBA" id="ARBA00023136"/>
    </source>
</evidence>
<dbReference type="PANTHER" id="PTHR21576:SF158">
    <property type="entry name" value="RIBOSOMAL RNA-PROCESSING PROTEIN 12-LIKE CONSERVED DOMAIN-CONTAINING PROTEIN"/>
    <property type="match status" value="1"/>
</dbReference>
<evidence type="ECO:0000259" key="6">
    <source>
        <dbReference type="PROSITE" id="PS50850"/>
    </source>
</evidence>
<dbReference type="PROSITE" id="PS50850">
    <property type="entry name" value="MFS"/>
    <property type="match status" value="1"/>
</dbReference>
<dbReference type="InterPro" id="IPR036259">
    <property type="entry name" value="MFS_trans_sf"/>
</dbReference>
<dbReference type="PANTHER" id="PTHR21576">
    <property type="entry name" value="UNCHARACTERIZED NODULIN-LIKE PROTEIN"/>
    <property type="match status" value="1"/>
</dbReference>
<feature type="transmembrane region" description="Helical" evidence="5">
    <location>
        <begin position="108"/>
        <end position="129"/>
    </location>
</feature>
<evidence type="ECO:0000256" key="1">
    <source>
        <dbReference type="ARBA" id="ARBA00004141"/>
    </source>
</evidence>
<dbReference type="InterPro" id="IPR011701">
    <property type="entry name" value="MFS"/>
</dbReference>
<keyword evidence="8" id="KW-1185">Reference proteome</keyword>
<dbReference type="InterPro" id="IPR020846">
    <property type="entry name" value="MFS_dom"/>
</dbReference>
<feature type="transmembrane region" description="Helical" evidence="5">
    <location>
        <begin position="168"/>
        <end position="192"/>
    </location>
</feature>
<dbReference type="Gene3D" id="1.20.1250.20">
    <property type="entry name" value="MFS general substrate transporter like domains"/>
    <property type="match status" value="2"/>
</dbReference>
<evidence type="ECO:0000313" key="8">
    <source>
        <dbReference type="Proteomes" id="UP000439903"/>
    </source>
</evidence>
<feature type="transmembrane region" description="Helical" evidence="5">
    <location>
        <begin position="301"/>
        <end position="321"/>
    </location>
</feature>
<keyword evidence="4 5" id="KW-0472">Membrane</keyword>
<feature type="transmembrane region" description="Helical" evidence="5">
    <location>
        <begin position="393"/>
        <end position="413"/>
    </location>
</feature>
<feature type="transmembrane region" description="Helical" evidence="5">
    <location>
        <begin position="48"/>
        <end position="68"/>
    </location>
</feature>
<evidence type="ECO:0000313" key="7">
    <source>
        <dbReference type="EMBL" id="KAF0349580.1"/>
    </source>
</evidence>
<dbReference type="AlphaFoldDB" id="A0A8H3WXS9"/>
<proteinExistence type="predicted"/>
<accession>A0A8H3WXS9</accession>
<feature type="transmembrane region" description="Helical" evidence="5">
    <location>
        <begin position="141"/>
        <end position="162"/>
    </location>
</feature>
<feature type="transmembrane region" description="Helical" evidence="5">
    <location>
        <begin position="247"/>
        <end position="265"/>
    </location>
</feature>
<reference evidence="7 8" key="1">
    <citation type="journal article" date="2019" name="Environ. Microbiol.">
        <title>At the nexus of three kingdoms: the genome of the mycorrhizal fungus Gigaspora margarita provides insights into plant, endobacterial and fungal interactions.</title>
        <authorList>
            <person name="Venice F."/>
            <person name="Ghignone S."/>
            <person name="Salvioli di Fossalunga A."/>
            <person name="Amselem J."/>
            <person name="Novero M."/>
            <person name="Xianan X."/>
            <person name="Sedzielewska Toro K."/>
            <person name="Morin E."/>
            <person name="Lipzen A."/>
            <person name="Grigoriev I.V."/>
            <person name="Henrissat B."/>
            <person name="Martin F.M."/>
            <person name="Bonfante P."/>
        </authorList>
    </citation>
    <scope>NUCLEOTIDE SEQUENCE [LARGE SCALE GENOMIC DNA]</scope>
    <source>
        <strain evidence="7 8">BEG34</strain>
    </source>
</reference>
<organism evidence="7 8">
    <name type="scientific">Gigaspora margarita</name>
    <dbReference type="NCBI Taxonomy" id="4874"/>
    <lineage>
        <taxon>Eukaryota</taxon>
        <taxon>Fungi</taxon>
        <taxon>Fungi incertae sedis</taxon>
        <taxon>Mucoromycota</taxon>
        <taxon>Glomeromycotina</taxon>
        <taxon>Glomeromycetes</taxon>
        <taxon>Diversisporales</taxon>
        <taxon>Gigasporaceae</taxon>
        <taxon>Gigaspora</taxon>
    </lineage>
</organism>
<feature type="domain" description="Major facilitator superfamily (MFS) profile" evidence="6">
    <location>
        <begin position="247"/>
        <end position="460"/>
    </location>
</feature>
<evidence type="ECO:0000256" key="3">
    <source>
        <dbReference type="ARBA" id="ARBA00022989"/>
    </source>
</evidence>
<comment type="caution">
    <text evidence="7">The sequence shown here is derived from an EMBL/GenBank/DDBJ whole genome shotgun (WGS) entry which is preliminary data.</text>
</comment>
<dbReference type="EMBL" id="WTPW01003236">
    <property type="protein sequence ID" value="KAF0349580.1"/>
    <property type="molecule type" value="Genomic_DNA"/>
</dbReference>
<dbReference type="SUPFAM" id="SSF103473">
    <property type="entry name" value="MFS general substrate transporter"/>
    <property type="match status" value="1"/>
</dbReference>
<feature type="transmembrane region" description="Helical" evidence="5">
    <location>
        <begin position="433"/>
        <end position="454"/>
    </location>
</feature>
<dbReference type="Proteomes" id="UP000439903">
    <property type="component" value="Unassembled WGS sequence"/>
</dbReference>
<feature type="transmembrane region" description="Helical" evidence="5">
    <location>
        <begin position="359"/>
        <end position="381"/>
    </location>
</feature>
<feature type="transmembrane region" description="Helical" evidence="5">
    <location>
        <begin position="333"/>
        <end position="353"/>
    </location>
</feature>
<keyword evidence="2 5" id="KW-0812">Transmembrane</keyword>
<gene>
    <name evidence="7" type="ORF">F8M41_015454</name>
</gene>
<feature type="transmembrane region" description="Helical" evidence="5">
    <location>
        <begin position="77"/>
        <end position="96"/>
    </location>
</feature>
<evidence type="ECO:0000256" key="5">
    <source>
        <dbReference type="SAM" id="Phobius"/>
    </source>
</evidence>
<dbReference type="OrthoDB" id="410267at2759"/>
<keyword evidence="3 5" id="KW-1133">Transmembrane helix</keyword>
<comment type="subcellular location">
    <subcellularLocation>
        <location evidence="1">Membrane</location>
        <topology evidence="1">Multi-pass membrane protein</topology>
    </subcellularLocation>
</comment>
<dbReference type="GO" id="GO:0022857">
    <property type="term" value="F:transmembrane transporter activity"/>
    <property type="evidence" value="ECO:0007669"/>
    <property type="project" value="InterPro"/>
</dbReference>
<sequence length="460" mass="51383">MNYPHTKLALSYFGALLAASVCGTQYLFSAYSTALASKLNFNSVQINTIGSATNFGCYLSGPIFGYIVDHHGPRRTAMISSFFIFAGYFCLAMTYGEIFNSKSFLLCALYMLTVGIASSAAYNSVLGLIARNFTKNRGIAFGFPVSLYGLSAFLFAQMNGLYFNNDTYHFLLFLAITCGLSIFIGSWFLVVIPRNKLILEEADQISDLPESSSSTDQYNDQTPLLNNKNYDDELDIGGWELFYNYDALLLGILMFLIGGCGLMYINNVGAIIKALYSSPSNPSLQNPESNIFKEIQELQNLHVSLLSISSCLGRILVGFFSDITKFMFNLRRISFFILSGCLVAFGHFLAGFWVKSLDFLYPASMLVGLGFGMMFSIAPTITNEWFGQKRFGINWGIISIYPAFGGQLFNFIFGHNFDAHRDKCAGYECYKDAFYISFFACLLSLCISTFLLSWRIRRGR</sequence>
<evidence type="ECO:0000256" key="2">
    <source>
        <dbReference type="ARBA" id="ARBA00022692"/>
    </source>
</evidence>